<sequence>MKSDKYSPLVSIIVVDYKRKNPYLIECLNAIQKQTYKNYEILLICDYKVENLKYPKLRQKYYGSYVGPAEKRDEGGRLAKGDILAFLDDDAYPSGAWLEHLVPHFKNESIAGVGGPGVTPPYISWEEEASGWASASPAGAGPYTYRFLPGKRQFVDDYPSMNLAVRKTDFKKVSGYDSNYWPGEDTKLCLDLTHYLGKRIIYEPKAIVYHHRRPILFAHLRQNGNFGLHRGFFARILPKTSLKLVYFLPSLIFLGFIYMIITSPLPLYASTSVETINVTEPFTIYQPIIIAKPVINALLVIRNLGIYCFILYFLTLSLNALWVLKKSKKPLHALLSILIIFITHLWYGLRFIQGFLFTGKLTR</sequence>
<dbReference type="InterPro" id="IPR001173">
    <property type="entry name" value="Glyco_trans_2-like"/>
</dbReference>
<keyword evidence="2" id="KW-0328">Glycosyltransferase</keyword>
<feature type="transmembrane region" description="Helical" evidence="4">
    <location>
        <begin position="304"/>
        <end position="324"/>
    </location>
</feature>
<dbReference type="PANTHER" id="PTHR43179:SF12">
    <property type="entry name" value="GALACTOFURANOSYLTRANSFERASE GLFT2"/>
    <property type="match status" value="1"/>
</dbReference>
<dbReference type="GO" id="GO:0016757">
    <property type="term" value="F:glycosyltransferase activity"/>
    <property type="evidence" value="ECO:0007669"/>
    <property type="project" value="UniProtKB-KW"/>
</dbReference>
<proteinExistence type="inferred from homology"/>
<accession>A0A0G1DA56</accession>
<dbReference type="PANTHER" id="PTHR43179">
    <property type="entry name" value="RHAMNOSYLTRANSFERASE WBBL"/>
    <property type="match status" value="1"/>
</dbReference>
<evidence type="ECO:0000256" key="3">
    <source>
        <dbReference type="ARBA" id="ARBA00022679"/>
    </source>
</evidence>
<evidence type="ECO:0000256" key="2">
    <source>
        <dbReference type="ARBA" id="ARBA00022676"/>
    </source>
</evidence>
<dbReference type="SUPFAM" id="SSF53448">
    <property type="entry name" value="Nucleotide-diphospho-sugar transferases"/>
    <property type="match status" value="1"/>
</dbReference>
<keyword evidence="4" id="KW-1133">Transmembrane helix</keyword>
<dbReference type="Pfam" id="PF00535">
    <property type="entry name" value="Glycos_transf_2"/>
    <property type="match status" value="1"/>
</dbReference>
<keyword evidence="4" id="KW-0472">Membrane</keyword>
<dbReference type="AlphaFoldDB" id="A0A0G1DA56"/>
<evidence type="ECO:0000256" key="4">
    <source>
        <dbReference type="SAM" id="Phobius"/>
    </source>
</evidence>
<evidence type="ECO:0000256" key="1">
    <source>
        <dbReference type="ARBA" id="ARBA00006739"/>
    </source>
</evidence>
<keyword evidence="3 6" id="KW-0808">Transferase</keyword>
<feature type="domain" description="Glycosyltransferase 2-like" evidence="5">
    <location>
        <begin position="11"/>
        <end position="117"/>
    </location>
</feature>
<evidence type="ECO:0000313" key="6">
    <source>
        <dbReference type="EMBL" id="KKS94765.1"/>
    </source>
</evidence>
<feature type="transmembrane region" description="Helical" evidence="4">
    <location>
        <begin position="244"/>
        <end position="261"/>
    </location>
</feature>
<comment type="caution">
    <text evidence="6">The sequence shown here is derived from an EMBL/GenBank/DDBJ whole genome shotgun (WGS) entry which is preliminary data.</text>
</comment>
<gene>
    <name evidence="6" type="ORF">UV68_C0003G0003</name>
</gene>
<reference evidence="6 7" key="1">
    <citation type="journal article" date="2015" name="Nature">
        <title>rRNA introns, odd ribosomes, and small enigmatic genomes across a large radiation of phyla.</title>
        <authorList>
            <person name="Brown C.T."/>
            <person name="Hug L.A."/>
            <person name="Thomas B.C."/>
            <person name="Sharon I."/>
            <person name="Castelle C.J."/>
            <person name="Singh A."/>
            <person name="Wilkins M.J."/>
            <person name="Williams K.H."/>
            <person name="Banfield J.F."/>
        </authorList>
    </citation>
    <scope>NUCLEOTIDE SEQUENCE [LARGE SCALE GENOMIC DNA]</scope>
</reference>
<comment type="similarity">
    <text evidence="1">Belongs to the glycosyltransferase 2 family.</text>
</comment>
<protein>
    <submittedName>
        <fullName evidence="6">Glycosyl transferase family 2</fullName>
    </submittedName>
</protein>
<organism evidence="6 7">
    <name type="scientific">Candidatus Collierbacteria bacterium GW2011_GWC2_43_12</name>
    <dbReference type="NCBI Taxonomy" id="1618390"/>
    <lineage>
        <taxon>Bacteria</taxon>
        <taxon>Candidatus Collieribacteriota</taxon>
    </lineage>
</organism>
<dbReference type="Gene3D" id="3.90.550.10">
    <property type="entry name" value="Spore Coat Polysaccharide Biosynthesis Protein SpsA, Chain A"/>
    <property type="match status" value="1"/>
</dbReference>
<evidence type="ECO:0000259" key="5">
    <source>
        <dbReference type="Pfam" id="PF00535"/>
    </source>
</evidence>
<feature type="transmembrane region" description="Helical" evidence="4">
    <location>
        <begin position="331"/>
        <end position="349"/>
    </location>
</feature>
<dbReference type="EMBL" id="LCFK01000003">
    <property type="protein sequence ID" value="KKS94765.1"/>
    <property type="molecule type" value="Genomic_DNA"/>
</dbReference>
<keyword evidence="4" id="KW-0812">Transmembrane</keyword>
<evidence type="ECO:0000313" key="7">
    <source>
        <dbReference type="Proteomes" id="UP000033980"/>
    </source>
</evidence>
<dbReference type="Proteomes" id="UP000033980">
    <property type="component" value="Unassembled WGS sequence"/>
</dbReference>
<dbReference type="InterPro" id="IPR029044">
    <property type="entry name" value="Nucleotide-diphossugar_trans"/>
</dbReference>
<name>A0A0G1DA56_9BACT</name>